<evidence type="ECO:0000256" key="2">
    <source>
        <dbReference type="ARBA" id="ARBA00022475"/>
    </source>
</evidence>
<feature type="transmembrane region" description="Helical" evidence="6">
    <location>
        <begin position="257"/>
        <end position="277"/>
    </location>
</feature>
<dbReference type="PANTHER" id="PTHR30250">
    <property type="entry name" value="PST FAMILY PREDICTED COLANIC ACID TRANSPORTER"/>
    <property type="match status" value="1"/>
</dbReference>
<feature type="transmembrane region" description="Helical" evidence="6">
    <location>
        <begin position="289"/>
        <end position="309"/>
    </location>
</feature>
<feature type="transmembrane region" description="Helical" evidence="6">
    <location>
        <begin position="21"/>
        <end position="39"/>
    </location>
</feature>
<evidence type="ECO:0000256" key="3">
    <source>
        <dbReference type="ARBA" id="ARBA00022692"/>
    </source>
</evidence>
<feature type="transmembrane region" description="Helical" evidence="6">
    <location>
        <begin position="200"/>
        <end position="220"/>
    </location>
</feature>
<keyword evidence="4 6" id="KW-1133">Transmembrane helix</keyword>
<dbReference type="InterPro" id="IPR050833">
    <property type="entry name" value="Poly_Biosynth_Transport"/>
</dbReference>
<evidence type="ECO:0000313" key="8">
    <source>
        <dbReference type="Proteomes" id="UP000230843"/>
    </source>
</evidence>
<reference evidence="8" key="1">
    <citation type="submission" date="2017-09" db="EMBL/GenBank/DDBJ databases">
        <title>Depth-based differentiation of microbial function through sediment-hosted aquifers and enrichment of novel symbionts in the deep terrestrial subsurface.</title>
        <authorList>
            <person name="Probst A.J."/>
            <person name="Ladd B."/>
            <person name="Jarett J.K."/>
            <person name="Geller-Mcgrath D.E."/>
            <person name="Sieber C.M.K."/>
            <person name="Emerson J.B."/>
            <person name="Anantharaman K."/>
            <person name="Thomas B.C."/>
            <person name="Malmstrom R."/>
            <person name="Stieglmeier M."/>
            <person name="Klingl A."/>
            <person name="Woyke T."/>
            <person name="Ryan C.M."/>
            <person name="Banfield J.F."/>
        </authorList>
    </citation>
    <scope>NUCLEOTIDE SEQUENCE [LARGE SCALE GENOMIC DNA]</scope>
</reference>
<comment type="subcellular location">
    <subcellularLocation>
        <location evidence="1">Cell membrane</location>
        <topology evidence="1">Multi-pass membrane protein</topology>
    </subcellularLocation>
</comment>
<accession>A0A2M7Z758</accession>
<feature type="transmembrane region" description="Helical" evidence="6">
    <location>
        <begin position="315"/>
        <end position="338"/>
    </location>
</feature>
<proteinExistence type="predicted"/>
<evidence type="ECO:0000313" key="7">
    <source>
        <dbReference type="EMBL" id="PJA89967.1"/>
    </source>
</evidence>
<name>A0A2M7Z758_9BACT</name>
<dbReference type="PANTHER" id="PTHR30250:SF26">
    <property type="entry name" value="PSMA PROTEIN"/>
    <property type="match status" value="1"/>
</dbReference>
<keyword evidence="5 6" id="KW-0472">Membrane</keyword>
<evidence type="ECO:0000256" key="5">
    <source>
        <dbReference type="ARBA" id="ARBA00023136"/>
    </source>
</evidence>
<keyword evidence="3 6" id="KW-0812">Transmembrane</keyword>
<keyword evidence="2" id="KW-1003">Cell membrane</keyword>
<protein>
    <submittedName>
        <fullName evidence="7">Uncharacterized protein</fullName>
    </submittedName>
</protein>
<feature type="non-terminal residue" evidence="7">
    <location>
        <position position="1"/>
    </location>
</feature>
<comment type="caution">
    <text evidence="7">The sequence shown here is derived from an EMBL/GenBank/DDBJ whole genome shotgun (WGS) entry which is preliminary data.</text>
</comment>
<feature type="transmembrane region" description="Helical" evidence="6">
    <location>
        <begin position="232"/>
        <end position="251"/>
    </location>
</feature>
<gene>
    <name evidence="7" type="ORF">CO137_01460</name>
</gene>
<feature type="transmembrane region" description="Helical" evidence="6">
    <location>
        <begin position="45"/>
        <end position="62"/>
    </location>
</feature>
<dbReference type="Pfam" id="PF13440">
    <property type="entry name" value="Polysacc_synt_3"/>
    <property type="match status" value="1"/>
</dbReference>
<dbReference type="Proteomes" id="UP000230843">
    <property type="component" value="Unassembled WGS sequence"/>
</dbReference>
<feature type="transmembrane region" description="Helical" evidence="6">
    <location>
        <begin position="165"/>
        <end position="188"/>
    </location>
</feature>
<evidence type="ECO:0000256" key="1">
    <source>
        <dbReference type="ARBA" id="ARBA00004651"/>
    </source>
</evidence>
<sequence>SIYTIVPLVTQRFDVSTKIGVAQTTLSSFGMLVVVLLGYKLEAIFLSQLLISIIFTLVYRNYSQKILPIAKLKFQWHKKEIIKCYKFGLVAYISNISGQTLSYFDKLIIPIFINPASLSYYSLSGSVASKSTGLISSLTNILFPLTSSLNGGGDKEKIGKLYIRSFRLTSILSASIAFSICFFSYKIMQYWLSEDIALNTYKILIILALTYFIISIYNPLSSFLLGLGKTKILAFFSVLMAMVNIVFLFILLPKFGIMGAAIAYLISMLPTVYMVFYTERTILNLNNRFSFYVIFYLKLFFTGAIFYVFSKIFIYPFIVSLSTLLVLGPFSVLVYLLLYKIFGFFEEDDLVLFKNFGFMFFCRVKRIIR</sequence>
<organism evidence="7 8">
    <name type="scientific">Candidatus Magasanikbacteria bacterium CG_4_9_14_3_um_filter_32_9</name>
    <dbReference type="NCBI Taxonomy" id="1974644"/>
    <lineage>
        <taxon>Bacteria</taxon>
        <taxon>Candidatus Magasanikiibacteriota</taxon>
    </lineage>
</organism>
<dbReference type="GO" id="GO:0005886">
    <property type="term" value="C:plasma membrane"/>
    <property type="evidence" value="ECO:0007669"/>
    <property type="project" value="UniProtKB-SubCell"/>
</dbReference>
<dbReference type="EMBL" id="PFVJ01000032">
    <property type="protein sequence ID" value="PJA89967.1"/>
    <property type="molecule type" value="Genomic_DNA"/>
</dbReference>
<evidence type="ECO:0000256" key="6">
    <source>
        <dbReference type="SAM" id="Phobius"/>
    </source>
</evidence>
<evidence type="ECO:0000256" key="4">
    <source>
        <dbReference type="ARBA" id="ARBA00022989"/>
    </source>
</evidence>
<dbReference type="AlphaFoldDB" id="A0A2M7Z758"/>